<dbReference type="PANTHER" id="PTHR42807:SF1">
    <property type="entry name" value="GLUTARYL-COA DEHYDROGENASE, MITOCHONDRIAL"/>
    <property type="match status" value="1"/>
</dbReference>
<evidence type="ECO:0000259" key="14">
    <source>
        <dbReference type="Pfam" id="PF00441"/>
    </source>
</evidence>
<organism evidence="17 18">
    <name type="scientific">Bodo saltans</name>
    <name type="common">Flagellated protozoan</name>
    <dbReference type="NCBI Taxonomy" id="75058"/>
    <lineage>
        <taxon>Eukaryota</taxon>
        <taxon>Discoba</taxon>
        <taxon>Euglenozoa</taxon>
        <taxon>Kinetoplastea</taxon>
        <taxon>Metakinetoplastina</taxon>
        <taxon>Eubodonida</taxon>
        <taxon>Bodonidae</taxon>
        <taxon>Bodo</taxon>
    </lineage>
</organism>
<evidence type="ECO:0000256" key="3">
    <source>
        <dbReference type="ARBA" id="ARBA00009347"/>
    </source>
</evidence>
<dbReference type="PROSITE" id="PS51257">
    <property type="entry name" value="PROKAR_LIPOPROTEIN"/>
    <property type="match status" value="1"/>
</dbReference>
<dbReference type="Gene3D" id="2.40.110.10">
    <property type="entry name" value="Butyryl-CoA Dehydrogenase, subunit A, domain 2"/>
    <property type="match status" value="1"/>
</dbReference>
<dbReference type="AlphaFoldDB" id="A0A0S4IY66"/>
<accession>A0A0S4IY66</accession>
<evidence type="ECO:0000313" key="18">
    <source>
        <dbReference type="Proteomes" id="UP000051952"/>
    </source>
</evidence>
<dbReference type="PANTHER" id="PTHR42807">
    <property type="entry name" value="GLUTARYL-COA DEHYDROGENASE, MITOCHONDRIAL"/>
    <property type="match status" value="1"/>
</dbReference>
<dbReference type="EC" id="1.3.8.6" evidence="11"/>
<evidence type="ECO:0000256" key="13">
    <source>
        <dbReference type="RuleBase" id="RU362125"/>
    </source>
</evidence>
<evidence type="ECO:0000259" key="15">
    <source>
        <dbReference type="Pfam" id="PF02770"/>
    </source>
</evidence>
<dbReference type="GO" id="GO:0033539">
    <property type="term" value="P:fatty acid beta-oxidation using acyl-CoA dehydrogenase"/>
    <property type="evidence" value="ECO:0007669"/>
    <property type="project" value="TreeGrafter"/>
</dbReference>
<dbReference type="GO" id="GO:0046949">
    <property type="term" value="P:fatty-acyl-CoA biosynthetic process"/>
    <property type="evidence" value="ECO:0007669"/>
    <property type="project" value="TreeGrafter"/>
</dbReference>
<comment type="catalytic activity">
    <reaction evidence="12">
        <text>glutaryl-CoA + oxidized [electron-transfer flavoprotein] + 2 H(+) = (2E)-butenoyl-CoA + reduced [electron-transfer flavoprotein] + CO2</text>
        <dbReference type="Rhea" id="RHEA:13389"/>
        <dbReference type="Rhea" id="RHEA-COMP:10685"/>
        <dbReference type="Rhea" id="RHEA-COMP:10686"/>
        <dbReference type="ChEBI" id="CHEBI:15378"/>
        <dbReference type="ChEBI" id="CHEBI:16526"/>
        <dbReference type="ChEBI" id="CHEBI:57332"/>
        <dbReference type="ChEBI" id="CHEBI:57378"/>
        <dbReference type="ChEBI" id="CHEBI:57692"/>
        <dbReference type="ChEBI" id="CHEBI:58307"/>
        <dbReference type="EC" id="1.3.8.6"/>
    </reaction>
</comment>
<feature type="domain" description="Acyl-CoA dehydrogenase/oxidase C-terminal" evidence="14">
    <location>
        <begin position="255"/>
        <end position="402"/>
    </location>
</feature>
<evidence type="ECO:0000256" key="10">
    <source>
        <dbReference type="ARBA" id="ARBA00037927"/>
    </source>
</evidence>
<keyword evidence="7 13" id="KW-0560">Oxidoreductase</keyword>
<gene>
    <name evidence="17" type="ORF">BSAL_73790</name>
</gene>
<evidence type="ECO:0000256" key="2">
    <source>
        <dbReference type="ARBA" id="ARBA00004305"/>
    </source>
</evidence>
<dbReference type="InterPro" id="IPR009100">
    <property type="entry name" value="AcylCoA_DH/oxidase_NM_dom_sf"/>
</dbReference>
<comment type="cofactor">
    <cofactor evidence="1 13">
        <name>FAD</name>
        <dbReference type="ChEBI" id="CHEBI:57692"/>
    </cofactor>
</comment>
<dbReference type="CDD" id="cd01151">
    <property type="entry name" value="GCD"/>
    <property type="match status" value="1"/>
</dbReference>
<comment type="pathway">
    <text evidence="10">Amino-acid metabolism; tryptophan metabolism.</text>
</comment>
<name>A0A0S4IY66_BODSA</name>
<feature type="domain" description="Acyl-CoA dehydrogenase/oxidase N-terminal" evidence="16">
    <location>
        <begin position="37"/>
        <end position="148"/>
    </location>
</feature>
<dbReference type="GO" id="GO:0000062">
    <property type="term" value="F:fatty-acyl-CoA binding"/>
    <property type="evidence" value="ECO:0007669"/>
    <property type="project" value="TreeGrafter"/>
</dbReference>
<keyword evidence="5 13" id="KW-0274">FAD</keyword>
<dbReference type="GO" id="GO:0005759">
    <property type="term" value="C:mitochondrial matrix"/>
    <property type="evidence" value="ECO:0007669"/>
    <property type="project" value="UniProtKB-SubCell"/>
</dbReference>
<proteinExistence type="inferred from homology"/>
<dbReference type="Gene3D" id="1.20.140.10">
    <property type="entry name" value="Butyryl-CoA Dehydrogenase, subunit A, domain 3"/>
    <property type="match status" value="1"/>
</dbReference>
<dbReference type="EMBL" id="CYKH01000631">
    <property type="protein sequence ID" value="CUG07506.1"/>
    <property type="molecule type" value="Genomic_DNA"/>
</dbReference>
<dbReference type="PROSITE" id="PS00072">
    <property type="entry name" value="ACYL_COA_DH_1"/>
    <property type="match status" value="1"/>
</dbReference>
<dbReference type="InterPro" id="IPR009075">
    <property type="entry name" value="AcylCo_DH/oxidase_C"/>
</dbReference>
<dbReference type="InterPro" id="IPR046373">
    <property type="entry name" value="Acyl-CoA_Oxase/DH_mid-dom_sf"/>
</dbReference>
<evidence type="ECO:0000256" key="9">
    <source>
        <dbReference type="ARBA" id="ARBA00037899"/>
    </source>
</evidence>
<dbReference type="InterPro" id="IPR036250">
    <property type="entry name" value="AcylCo_DH-like_C"/>
</dbReference>
<evidence type="ECO:0000256" key="12">
    <source>
        <dbReference type="ARBA" id="ARBA00049493"/>
    </source>
</evidence>
<evidence type="ECO:0000259" key="16">
    <source>
        <dbReference type="Pfam" id="PF02771"/>
    </source>
</evidence>
<dbReference type="Pfam" id="PF02771">
    <property type="entry name" value="Acyl-CoA_dh_N"/>
    <property type="match status" value="1"/>
</dbReference>
<dbReference type="Gene3D" id="1.10.540.10">
    <property type="entry name" value="Acyl-CoA dehydrogenase/oxidase, N-terminal domain"/>
    <property type="match status" value="1"/>
</dbReference>
<dbReference type="VEuPathDB" id="TriTrypDB:BSAL_73790"/>
<keyword evidence="18" id="KW-1185">Reference proteome</keyword>
<dbReference type="OMA" id="HMMNLES"/>
<evidence type="ECO:0000256" key="11">
    <source>
        <dbReference type="ARBA" id="ARBA00039033"/>
    </source>
</evidence>
<comment type="subcellular location">
    <subcellularLocation>
        <location evidence="2">Mitochondrion matrix</location>
    </subcellularLocation>
</comment>
<keyword evidence="4 13" id="KW-0285">Flavoprotein</keyword>
<dbReference type="InterPro" id="IPR006091">
    <property type="entry name" value="Acyl-CoA_Oxase/DH_mid-dom"/>
</dbReference>
<evidence type="ECO:0000256" key="5">
    <source>
        <dbReference type="ARBA" id="ARBA00022827"/>
    </source>
</evidence>
<dbReference type="GO" id="GO:0004361">
    <property type="term" value="F:glutaryl-CoA dehydrogenase activity"/>
    <property type="evidence" value="ECO:0007669"/>
    <property type="project" value="UniProtKB-EC"/>
</dbReference>
<dbReference type="GO" id="GO:0050660">
    <property type="term" value="F:flavin adenine dinucleotide binding"/>
    <property type="evidence" value="ECO:0007669"/>
    <property type="project" value="InterPro"/>
</dbReference>
<evidence type="ECO:0000256" key="4">
    <source>
        <dbReference type="ARBA" id="ARBA00022630"/>
    </source>
</evidence>
<feature type="domain" description="Acyl-CoA oxidase/dehydrogenase middle" evidence="15">
    <location>
        <begin position="152"/>
        <end position="243"/>
    </location>
</feature>
<keyword evidence="8" id="KW-0496">Mitochondrion</keyword>
<keyword evidence="6" id="KW-0809">Transit peptide</keyword>
<reference evidence="18" key="1">
    <citation type="submission" date="2015-09" db="EMBL/GenBank/DDBJ databases">
        <authorList>
            <consortium name="Pathogen Informatics"/>
        </authorList>
    </citation>
    <scope>NUCLEOTIDE SEQUENCE [LARGE SCALE GENOMIC DNA]</scope>
    <source>
        <strain evidence="18">Lake Konstanz</strain>
    </source>
</reference>
<evidence type="ECO:0000256" key="6">
    <source>
        <dbReference type="ARBA" id="ARBA00022946"/>
    </source>
</evidence>
<dbReference type="SUPFAM" id="SSF56645">
    <property type="entry name" value="Acyl-CoA dehydrogenase NM domain-like"/>
    <property type="match status" value="1"/>
</dbReference>
<dbReference type="Pfam" id="PF00441">
    <property type="entry name" value="Acyl-CoA_dh_1"/>
    <property type="match status" value="1"/>
</dbReference>
<dbReference type="SUPFAM" id="SSF47203">
    <property type="entry name" value="Acyl-CoA dehydrogenase C-terminal domain-like"/>
    <property type="match status" value="1"/>
</dbReference>
<dbReference type="Pfam" id="PF02770">
    <property type="entry name" value="Acyl-CoA_dh_M"/>
    <property type="match status" value="1"/>
</dbReference>
<dbReference type="InterPro" id="IPR037069">
    <property type="entry name" value="AcylCoA_DH/ox_N_sf"/>
</dbReference>
<dbReference type="InterPro" id="IPR052033">
    <property type="entry name" value="Glutaryl-CoA_DH_mitochondrial"/>
</dbReference>
<comment type="pathway">
    <text evidence="9">Amino-acid metabolism; lysine degradation.</text>
</comment>
<dbReference type="PROSITE" id="PS00073">
    <property type="entry name" value="ACYL_COA_DH_2"/>
    <property type="match status" value="1"/>
</dbReference>
<dbReference type="OrthoDB" id="435240at2759"/>
<dbReference type="FunFam" id="1.20.140.10:FF:000006">
    <property type="entry name" value="Glutaryl-CoA dehydrogenase, mitochondrial"/>
    <property type="match status" value="1"/>
</dbReference>
<dbReference type="InterPro" id="IPR013786">
    <property type="entry name" value="AcylCoA_DH/ox_N"/>
</dbReference>
<dbReference type="InterPro" id="IPR006089">
    <property type="entry name" value="Acyl-CoA_DH_CS"/>
</dbReference>
<comment type="similarity">
    <text evidence="3 13">Belongs to the acyl-CoA dehydrogenase family.</text>
</comment>
<evidence type="ECO:0000256" key="7">
    <source>
        <dbReference type="ARBA" id="ARBA00023002"/>
    </source>
</evidence>
<evidence type="ECO:0000256" key="1">
    <source>
        <dbReference type="ARBA" id="ARBA00001974"/>
    </source>
</evidence>
<evidence type="ECO:0000256" key="8">
    <source>
        <dbReference type="ARBA" id="ARBA00023128"/>
    </source>
</evidence>
<evidence type="ECO:0000313" key="17">
    <source>
        <dbReference type="EMBL" id="CUG07506.1"/>
    </source>
</evidence>
<dbReference type="FunFam" id="1.10.540.10:FF:000003">
    <property type="entry name" value="glutaryl-CoA dehydrogenase, mitochondrial"/>
    <property type="match status" value="1"/>
</dbReference>
<sequence length="408" mass="44589">MRRLLSSSGFAAVACRAYTQYSDYNLWDPLLLTEQLTPEEREIKDTVHKYCQESLMPRVTQAFRTESRDKQIFRELGQLGVMGPTIQGYGCAGVSNVAAGLISREIEAVDSAYRSSWSVQSSLVMFPINEYGTEAQREKFLPRLAAGELIGCFGLTEPNAGSDPMSMTTKAKKVDGGWILNGRKLWITSAPIADVAVVWAKDEKGTIRGFIVERGFKGFETPVIEGKVSLRASCTGGIELDNCFVPDANYLPNAEGLKAPFGCLSSARYGIAWGAMGAAESCFKIARQYTMDRKQFGKPLAANQIVQTKLADMTTDITLALNACLTAGRLKDQGKLSHQVISMLKRNNTGKAIQIARTARDMLGGNGIVDEYHVIRHVVNLESVITYEGTYDVHGLIVGRAITGISAF</sequence>
<dbReference type="Proteomes" id="UP000051952">
    <property type="component" value="Unassembled WGS sequence"/>
</dbReference>
<protein>
    <recommendedName>
        <fullName evidence="11">glutaryl-CoA dehydrogenase (ETF)</fullName>
        <ecNumber evidence="11">1.3.8.6</ecNumber>
    </recommendedName>
</protein>